<feature type="transmembrane region" description="Helical" evidence="6">
    <location>
        <begin position="166"/>
        <end position="193"/>
    </location>
</feature>
<feature type="transmembrane region" description="Helical" evidence="6">
    <location>
        <begin position="6"/>
        <end position="27"/>
    </location>
</feature>
<keyword evidence="8" id="KW-1185">Reference proteome</keyword>
<dbReference type="PIRSF" id="PIRSF006060">
    <property type="entry name" value="AA_transporter"/>
    <property type="match status" value="1"/>
</dbReference>
<feature type="transmembrane region" description="Helical" evidence="6">
    <location>
        <begin position="39"/>
        <end position="58"/>
    </location>
</feature>
<dbReference type="GO" id="GO:0005886">
    <property type="term" value="C:plasma membrane"/>
    <property type="evidence" value="ECO:0007669"/>
    <property type="project" value="UniProtKB-SubCell"/>
</dbReference>
<dbReference type="InterPro" id="IPR002293">
    <property type="entry name" value="AA/rel_permease1"/>
</dbReference>
<accession>A0A091C6L1</accession>
<feature type="transmembrane region" description="Helical" evidence="6">
    <location>
        <begin position="78"/>
        <end position="96"/>
    </location>
</feature>
<evidence type="ECO:0000256" key="4">
    <source>
        <dbReference type="ARBA" id="ARBA00022989"/>
    </source>
</evidence>
<evidence type="ECO:0000256" key="3">
    <source>
        <dbReference type="ARBA" id="ARBA00022692"/>
    </source>
</evidence>
<dbReference type="AlphaFoldDB" id="A0A091C6L1"/>
<dbReference type="Gene3D" id="1.20.1740.10">
    <property type="entry name" value="Amino acid/polyamine transporter I"/>
    <property type="match status" value="1"/>
</dbReference>
<proteinExistence type="predicted"/>
<feature type="transmembrane region" description="Helical" evidence="6">
    <location>
        <begin position="284"/>
        <end position="305"/>
    </location>
</feature>
<dbReference type="PANTHER" id="PTHR42770:SF7">
    <property type="entry name" value="MEMBRANE PROTEIN"/>
    <property type="match status" value="1"/>
</dbReference>
<feature type="transmembrane region" description="Helical" evidence="6">
    <location>
        <begin position="239"/>
        <end position="263"/>
    </location>
</feature>
<comment type="caution">
    <text evidence="7">The sequence shown here is derived from an EMBL/GenBank/DDBJ whole genome shotgun (WGS) entry which is preliminary data.</text>
</comment>
<feature type="transmembrane region" description="Helical" evidence="6">
    <location>
        <begin position="116"/>
        <end position="137"/>
    </location>
</feature>
<dbReference type="InterPro" id="IPR050367">
    <property type="entry name" value="APC_superfamily"/>
</dbReference>
<sequence>MYEVAGWEVYGTEIIIASVALAIFGYLNVRGGVFSGRVQFIFCITMIAGVLLITFLTGMQPNTGLGNISPNFPMDTTAVSAIVSIVAIAPWAFVGFDNVPQTAEEFNFSSKKAFGLIVFAIMSAVLVYSLMITATAMSAPWQRLSAANHIWGTGFAFEELLGNTGLIILVIALTMGIFTGLNGFIVSTSRLLFAMSRAKFIPKAFSKLHDKYETPYISIIFTVGVSMLAPWFGRQALNWVVDMSSIGVAIAYFYTCYTAFSLFKWKKGESFDSKFHIVSPLRKVLAGLGAMASIVFLGLLIVPGSPAYLEVQSRIALAIWIIMGIIFYLVKRKDYKKISSEEMGYLILGEEEISTESKKNEKNL</sequence>
<evidence type="ECO:0000313" key="7">
    <source>
        <dbReference type="EMBL" id="KFN91747.1"/>
    </source>
</evidence>
<organism evidence="7 8">
    <name type="scientific">Tetragenococcus muriaticus 3MR10-3</name>
    <dbReference type="NCBI Taxonomy" id="1302648"/>
    <lineage>
        <taxon>Bacteria</taxon>
        <taxon>Bacillati</taxon>
        <taxon>Bacillota</taxon>
        <taxon>Bacilli</taxon>
        <taxon>Lactobacillales</taxon>
        <taxon>Enterococcaceae</taxon>
        <taxon>Tetragenococcus</taxon>
    </lineage>
</organism>
<protein>
    <submittedName>
        <fullName evidence="7">Cationic amino acid transporter</fullName>
    </submittedName>
</protein>
<dbReference type="GO" id="GO:0022857">
    <property type="term" value="F:transmembrane transporter activity"/>
    <property type="evidence" value="ECO:0007669"/>
    <property type="project" value="InterPro"/>
</dbReference>
<evidence type="ECO:0000256" key="5">
    <source>
        <dbReference type="ARBA" id="ARBA00023136"/>
    </source>
</evidence>
<reference evidence="7 8" key="1">
    <citation type="submission" date="2014-08" db="EMBL/GenBank/DDBJ databases">
        <title>Genome sequence of Tetragenococcus muriaticus.</title>
        <authorList>
            <person name="Chuea-nongthon C."/>
            <person name="Rodtong S."/>
            <person name="Yongsawatdigul J."/>
            <person name="Steele J.L."/>
            <person name="Liu X.-y."/>
            <person name="Speers J."/>
            <person name="Glasner J.D."/>
            <person name="Neeno-Eckwall E.C."/>
        </authorList>
    </citation>
    <scope>NUCLEOTIDE SEQUENCE [LARGE SCALE GENOMIC DNA]</scope>
    <source>
        <strain evidence="7 8">3MR10-3</strain>
    </source>
</reference>
<keyword evidence="3 6" id="KW-0812">Transmembrane</keyword>
<evidence type="ECO:0000256" key="6">
    <source>
        <dbReference type="SAM" id="Phobius"/>
    </source>
</evidence>
<keyword evidence="5 6" id="KW-0472">Membrane</keyword>
<feature type="transmembrane region" description="Helical" evidence="6">
    <location>
        <begin position="311"/>
        <end position="330"/>
    </location>
</feature>
<dbReference type="Pfam" id="PF13520">
    <property type="entry name" value="AA_permease_2"/>
    <property type="match status" value="1"/>
</dbReference>
<feature type="transmembrane region" description="Helical" evidence="6">
    <location>
        <begin position="214"/>
        <end position="233"/>
    </location>
</feature>
<dbReference type="EMBL" id="JPVT01000078">
    <property type="protein sequence ID" value="KFN91747.1"/>
    <property type="molecule type" value="Genomic_DNA"/>
</dbReference>
<name>A0A091C6L1_9ENTE</name>
<dbReference type="PATRIC" id="fig|1302648.3.peg.849"/>
<dbReference type="Proteomes" id="UP000029381">
    <property type="component" value="Unassembled WGS sequence"/>
</dbReference>
<evidence type="ECO:0000256" key="2">
    <source>
        <dbReference type="ARBA" id="ARBA00022475"/>
    </source>
</evidence>
<dbReference type="PANTHER" id="PTHR42770">
    <property type="entry name" value="AMINO ACID TRANSPORTER-RELATED"/>
    <property type="match status" value="1"/>
</dbReference>
<evidence type="ECO:0000256" key="1">
    <source>
        <dbReference type="ARBA" id="ARBA00004651"/>
    </source>
</evidence>
<comment type="subcellular location">
    <subcellularLocation>
        <location evidence="1">Cell membrane</location>
        <topology evidence="1">Multi-pass membrane protein</topology>
    </subcellularLocation>
</comment>
<gene>
    <name evidence="7" type="ORF">TMU3MR103_0875</name>
</gene>
<keyword evidence="4 6" id="KW-1133">Transmembrane helix</keyword>
<evidence type="ECO:0000313" key="8">
    <source>
        <dbReference type="Proteomes" id="UP000029381"/>
    </source>
</evidence>
<keyword evidence="2" id="KW-1003">Cell membrane</keyword>